<organism evidence="1 2">
    <name type="scientific">Corallococcus sicarius</name>
    <dbReference type="NCBI Taxonomy" id="2316726"/>
    <lineage>
        <taxon>Bacteria</taxon>
        <taxon>Pseudomonadati</taxon>
        <taxon>Myxococcota</taxon>
        <taxon>Myxococcia</taxon>
        <taxon>Myxococcales</taxon>
        <taxon>Cystobacterineae</taxon>
        <taxon>Myxococcaceae</taxon>
        <taxon>Corallococcus</taxon>
    </lineage>
</organism>
<dbReference type="Proteomes" id="UP000273405">
    <property type="component" value="Unassembled WGS sequence"/>
</dbReference>
<dbReference type="EMBL" id="RAWG01000472">
    <property type="protein sequence ID" value="RKH30615.1"/>
    <property type="molecule type" value="Genomic_DNA"/>
</dbReference>
<evidence type="ECO:0000313" key="2">
    <source>
        <dbReference type="Proteomes" id="UP000273405"/>
    </source>
</evidence>
<reference evidence="2" key="1">
    <citation type="submission" date="2018-09" db="EMBL/GenBank/DDBJ databases">
        <authorList>
            <person name="Livingstone P.G."/>
            <person name="Whitworth D.E."/>
        </authorList>
    </citation>
    <scope>NUCLEOTIDE SEQUENCE [LARGE SCALE GENOMIC DNA]</scope>
    <source>
        <strain evidence="2">CA040B</strain>
    </source>
</reference>
<comment type="caution">
    <text evidence="1">The sequence shown here is derived from an EMBL/GenBank/DDBJ whole genome shotgun (WGS) entry which is preliminary data.</text>
</comment>
<dbReference type="RefSeq" id="WP_120630222.1">
    <property type="nucleotide sequence ID" value="NZ_RAWG01000472.1"/>
</dbReference>
<name>A0A3A8MPI4_9BACT</name>
<accession>A0A3A8MPI4</accession>
<dbReference type="AlphaFoldDB" id="A0A3A8MPI4"/>
<evidence type="ECO:0000313" key="1">
    <source>
        <dbReference type="EMBL" id="RKH30615.1"/>
    </source>
</evidence>
<gene>
    <name evidence="1" type="ORF">D7X12_38965</name>
</gene>
<protein>
    <submittedName>
        <fullName evidence="1">Uncharacterized protein</fullName>
    </submittedName>
</protein>
<keyword evidence="2" id="KW-1185">Reference proteome</keyword>
<sequence>MRWLIALTMVVACVGDSYLRDGNGTYQVSVEQLPDGIVLVGIYAHTEMCDPNDTATDAGGLYAVDVRRGLIVAQQR</sequence>
<proteinExistence type="predicted"/>
<dbReference type="OrthoDB" id="5382484at2"/>